<proteinExistence type="predicted"/>
<name>X1GJQ4_9ZZZZ</name>
<evidence type="ECO:0000313" key="1">
    <source>
        <dbReference type="EMBL" id="GAH58151.1"/>
    </source>
</evidence>
<sequence length="242" mass="28266">ISLVTGKLNDKILFIADGHHRYQTAINYADEMEKKTGDHNDNAPFNYRMVILANIFDEGLSILPTHRLIKMSNIDLENLVEKLGEHFTVQEKKVDESIKDYESLGKRIKDELATEKEHKFIMYLKGKYYVLTLKDEKIMEKFAGDRSEIWRTLDVSILHKIILEHLLGINENNLEEHVKYTRVDEEAIQFIEEGYYDLSFLINATKIEELKTIAEAGEHMPQKSTYFLPKMLSGLVMYKMDM</sequence>
<dbReference type="EMBL" id="BARU01021223">
    <property type="protein sequence ID" value="GAH58151.1"/>
    <property type="molecule type" value="Genomic_DNA"/>
</dbReference>
<reference evidence="1" key="1">
    <citation type="journal article" date="2014" name="Front. Microbiol.">
        <title>High frequency of phylogenetically diverse reductive dehalogenase-homologous genes in deep subseafloor sedimentary metagenomes.</title>
        <authorList>
            <person name="Kawai M."/>
            <person name="Futagami T."/>
            <person name="Toyoda A."/>
            <person name="Takaki Y."/>
            <person name="Nishi S."/>
            <person name="Hori S."/>
            <person name="Arai W."/>
            <person name="Tsubouchi T."/>
            <person name="Morono Y."/>
            <person name="Uchiyama I."/>
            <person name="Ito T."/>
            <person name="Fujiyama A."/>
            <person name="Inagaki F."/>
            <person name="Takami H."/>
        </authorList>
    </citation>
    <scope>NUCLEOTIDE SEQUENCE</scope>
    <source>
        <strain evidence="1">Expedition CK06-06</strain>
    </source>
</reference>
<dbReference type="PANTHER" id="PTHR36454:SF1">
    <property type="entry name" value="DUF1015 DOMAIN-CONTAINING PROTEIN"/>
    <property type="match status" value="1"/>
</dbReference>
<dbReference type="Pfam" id="PF06245">
    <property type="entry name" value="DUF1015"/>
    <property type="match status" value="1"/>
</dbReference>
<dbReference type="PANTHER" id="PTHR36454">
    <property type="entry name" value="LMO2823 PROTEIN"/>
    <property type="match status" value="1"/>
</dbReference>
<feature type="non-terminal residue" evidence="1">
    <location>
        <position position="1"/>
    </location>
</feature>
<evidence type="ECO:0008006" key="2">
    <source>
        <dbReference type="Google" id="ProtNLM"/>
    </source>
</evidence>
<accession>X1GJQ4</accession>
<comment type="caution">
    <text evidence="1">The sequence shown here is derived from an EMBL/GenBank/DDBJ whole genome shotgun (WGS) entry which is preliminary data.</text>
</comment>
<organism evidence="1">
    <name type="scientific">marine sediment metagenome</name>
    <dbReference type="NCBI Taxonomy" id="412755"/>
    <lineage>
        <taxon>unclassified sequences</taxon>
        <taxon>metagenomes</taxon>
        <taxon>ecological metagenomes</taxon>
    </lineage>
</organism>
<dbReference type="AlphaFoldDB" id="X1GJQ4"/>
<gene>
    <name evidence="1" type="ORF">S03H2_34751</name>
</gene>
<dbReference type="InterPro" id="IPR008323">
    <property type="entry name" value="UCP033563"/>
</dbReference>
<protein>
    <recommendedName>
        <fullName evidence="2">DUF1015 domain-containing protein</fullName>
    </recommendedName>
</protein>